<proteinExistence type="predicted"/>
<dbReference type="STRING" id="74649.A0A2P6QHD4"/>
<dbReference type="AlphaFoldDB" id="A0A2P6QHD4"/>
<dbReference type="Gramene" id="PRQ33577">
    <property type="protein sequence ID" value="PRQ33577"/>
    <property type="gene ID" value="RchiOBHm_Chr5g0059171"/>
</dbReference>
<dbReference type="Proteomes" id="UP000238479">
    <property type="component" value="Chromosome 5"/>
</dbReference>
<dbReference type="EMBL" id="PDCK01000043">
    <property type="protein sequence ID" value="PRQ33577.1"/>
    <property type="molecule type" value="Genomic_DNA"/>
</dbReference>
<keyword evidence="2" id="KW-1185">Reference proteome</keyword>
<evidence type="ECO:0000313" key="2">
    <source>
        <dbReference type="Proteomes" id="UP000238479"/>
    </source>
</evidence>
<protein>
    <submittedName>
        <fullName evidence="1">Uncharacterized protein</fullName>
    </submittedName>
</protein>
<sequence length="77" mass="8832">MMLVFSLHCKASTERIPKLLEYGSCMTHLAFLGILRVLTRYLLQKLVGPGVAGWIVLDGVVRCCFQTRYHIGLHNWR</sequence>
<gene>
    <name evidence="1" type="ORF">RchiOBHm_Chr5g0059171</name>
</gene>
<accession>A0A2P6QHD4</accession>
<organism evidence="1 2">
    <name type="scientific">Rosa chinensis</name>
    <name type="common">China rose</name>
    <dbReference type="NCBI Taxonomy" id="74649"/>
    <lineage>
        <taxon>Eukaryota</taxon>
        <taxon>Viridiplantae</taxon>
        <taxon>Streptophyta</taxon>
        <taxon>Embryophyta</taxon>
        <taxon>Tracheophyta</taxon>
        <taxon>Spermatophyta</taxon>
        <taxon>Magnoliopsida</taxon>
        <taxon>eudicotyledons</taxon>
        <taxon>Gunneridae</taxon>
        <taxon>Pentapetalae</taxon>
        <taxon>rosids</taxon>
        <taxon>fabids</taxon>
        <taxon>Rosales</taxon>
        <taxon>Rosaceae</taxon>
        <taxon>Rosoideae</taxon>
        <taxon>Rosoideae incertae sedis</taxon>
        <taxon>Rosa</taxon>
    </lineage>
</organism>
<name>A0A2P6QHD4_ROSCH</name>
<comment type="caution">
    <text evidence="1">The sequence shown here is derived from an EMBL/GenBank/DDBJ whole genome shotgun (WGS) entry which is preliminary data.</text>
</comment>
<evidence type="ECO:0000313" key="1">
    <source>
        <dbReference type="EMBL" id="PRQ33577.1"/>
    </source>
</evidence>
<reference evidence="1 2" key="1">
    <citation type="journal article" date="2018" name="Nat. Genet.">
        <title>The Rosa genome provides new insights in the design of modern roses.</title>
        <authorList>
            <person name="Bendahmane M."/>
        </authorList>
    </citation>
    <scope>NUCLEOTIDE SEQUENCE [LARGE SCALE GENOMIC DNA]</scope>
    <source>
        <strain evidence="2">cv. Old Blush</strain>
    </source>
</reference>